<dbReference type="EMBL" id="JBBKZV010000037">
    <property type="protein sequence ID" value="MEJ8826618.1"/>
    <property type="molecule type" value="Genomic_DNA"/>
</dbReference>
<dbReference type="InterPro" id="IPR001851">
    <property type="entry name" value="ABC_transp_permease"/>
</dbReference>
<feature type="transmembrane region" description="Helical" evidence="9">
    <location>
        <begin position="96"/>
        <end position="117"/>
    </location>
</feature>
<feature type="transmembrane region" description="Helical" evidence="9">
    <location>
        <begin position="62"/>
        <end position="84"/>
    </location>
</feature>
<evidence type="ECO:0000256" key="3">
    <source>
        <dbReference type="ARBA" id="ARBA00022475"/>
    </source>
</evidence>
<dbReference type="CDD" id="cd06581">
    <property type="entry name" value="TM_PBP1_LivM_like"/>
    <property type="match status" value="1"/>
</dbReference>
<dbReference type="InterPro" id="IPR052157">
    <property type="entry name" value="BCAA_transport_permease"/>
</dbReference>
<evidence type="ECO:0000256" key="4">
    <source>
        <dbReference type="ARBA" id="ARBA00022692"/>
    </source>
</evidence>
<evidence type="ECO:0000256" key="7">
    <source>
        <dbReference type="ARBA" id="ARBA00023136"/>
    </source>
</evidence>
<feature type="transmembrane region" description="Helical" evidence="9">
    <location>
        <begin position="257"/>
        <end position="273"/>
    </location>
</feature>
<organism evidence="10 11">
    <name type="scientific">Variovorax humicola</name>
    <dbReference type="NCBI Taxonomy" id="1769758"/>
    <lineage>
        <taxon>Bacteria</taxon>
        <taxon>Pseudomonadati</taxon>
        <taxon>Pseudomonadota</taxon>
        <taxon>Betaproteobacteria</taxon>
        <taxon>Burkholderiales</taxon>
        <taxon>Comamonadaceae</taxon>
        <taxon>Variovorax</taxon>
    </lineage>
</organism>
<comment type="caution">
    <text evidence="10">The sequence shown here is derived from an EMBL/GenBank/DDBJ whole genome shotgun (WGS) entry which is preliminary data.</text>
</comment>
<comment type="subcellular location">
    <subcellularLocation>
        <location evidence="1">Cell membrane</location>
        <topology evidence="1">Multi-pass membrane protein</topology>
    </subcellularLocation>
</comment>
<feature type="transmembrane region" description="Helical" evidence="9">
    <location>
        <begin position="426"/>
        <end position="446"/>
    </location>
</feature>
<feature type="transmembrane region" description="Helical" evidence="9">
    <location>
        <begin position="559"/>
        <end position="580"/>
    </location>
</feature>
<feature type="transmembrane region" description="Helical" evidence="9">
    <location>
        <begin position="279"/>
        <end position="297"/>
    </location>
</feature>
<feature type="transmembrane region" description="Helical" evidence="9">
    <location>
        <begin position="146"/>
        <end position="163"/>
    </location>
</feature>
<accession>A0ABU8W9L2</accession>
<evidence type="ECO:0000256" key="8">
    <source>
        <dbReference type="ARBA" id="ARBA00037998"/>
    </source>
</evidence>
<evidence type="ECO:0000256" key="1">
    <source>
        <dbReference type="ARBA" id="ARBA00004651"/>
    </source>
</evidence>
<dbReference type="PANTHER" id="PTHR11795">
    <property type="entry name" value="BRANCHED-CHAIN AMINO ACID TRANSPORT SYSTEM PERMEASE PROTEIN LIVH"/>
    <property type="match status" value="1"/>
</dbReference>
<dbReference type="PANTHER" id="PTHR11795:SF442">
    <property type="entry name" value="ABC TRANSPORTER ATP-BINDING PROTEIN"/>
    <property type="match status" value="1"/>
</dbReference>
<dbReference type="Pfam" id="PF02653">
    <property type="entry name" value="BPD_transp_2"/>
    <property type="match status" value="2"/>
</dbReference>
<reference evidence="10 11" key="1">
    <citation type="submission" date="2024-03" db="EMBL/GenBank/DDBJ databases">
        <title>Novel species of the genus Variovorax.</title>
        <authorList>
            <person name="Liu Q."/>
            <person name="Xin Y.-H."/>
        </authorList>
    </citation>
    <scope>NUCLEOTIDE SEQUENCE [LARGE SCALE GENOMIC DNA]</scope>
    <source>
        <strain evidence="10 11">KACC 18501</strain>
    </source>
</reference>
<feature type="transmembrane region" description="Helical" evidence="9">
    <location>
        <begin position="377"/>
        <end position="394"/>
    </location>
</feature>
<dbReference type="CDD" id="cd06582">
    <property type="entry name" value="TM_PBP1_LivH_like"/>
    <property type="match status" value="1"/>
</dbReference>
<evidence type="ECO:0000256" key="6">
    <source>
        <dbReference type="ARBA" id="ARBA00022989"/>
    </source>
</evidence>
<keyword evidence="3" id="KW-1003">Cell membrane</keyword>
<dbReference type="InterPro" id="IPR043428">
    <property type="entry name" value="LivM-like"/>
</dbReference>
<feature type="transmembrane region" description="Helical" evidence="9">
    <location>
        <begin position="518"/>
        <end position="539"/>
    </location>
</feature>
<feature type="transmembrane region" description="Helical" evidence="9">
    <location>
        <begin position="184"/>
        <end position="206"/>
    </location>
</feature>
<dbReference type="RefSeq" id="WP_340367653.1">
    <property type="nucleotide sequence ID" value="NZ_JBBKZV010000037.1"/>
</dbReference>
<comment type="similarity">
    <text evidence="8">Belongs to the binding-protein-dependent transport system permease family. LivHM subfamily.</text>
</comment>
<protein>
    <submittedName>
        <fullName evidence="10">ABC transporter permease</fullName>
    </submittedName>
</protein>
<feature type="transmembrane region" description="Helical" evidence="9">
    <location>
        <begin position="592"/>
        <end position="612"/>
    </location>
</feature>
<keyword evidence="5" id="KW-0029">Amino-acid transport</keyword>
<feature type="transmembrane region" description="Helical" evidence="9">
    <location>
        <begin position="318"/>
        <end position="338"/>
    </location>
</feature>
<evidence type="ECO:0000256" key="5">
    <source>
        <dbReference type="ARBA" id="ARBA00022970"/>
    </source>
</evidence>
<proteinExistence type="inferred from homology"/>
<keyword evidence="2" id="KW-0813">Transport</keyword>
<keyword evidence="11" id="KW-1185">Reference proteome</keyword>
<feature type="transmembrane region" description="Helical" evidence="9">
    <location>
        <begin position="471"/>
        <end position="498"/>
    </location>
</feature>
<keyword evidence="7 9" id="KW-0472">Membrane</keyword>
<keyword evidence="6 9" id="KW-1133">Transmembrane helix</keyword>
<evidence type="ECO:0000313" key="11">
    <source>
        <dbReference type="Proteomes" id="UP001363010"/>
    </source>
</evidence>
<sequence>MNFSSLIVQLLNGLASASSLFLVAAGLSLIFGVTRIVNFAHGSFYMVGIYAAYALTEKLGGVGFWLALPAAALAVGALGALIEVTLLRRIYKAPELFQLLATFALVLVIKDAVLWLWGPDELLGPRAPGLSGSVTLLGRQIPTYDLFLVVVGPIVLGLVWLLLTRTRFGTLVRAATQDREMVSALGVNQAWLFTAVFALGALLAGLGGALQLPREPATLELDLNAIGAAFVVVVVGGMGSLPGAYVAALLICQIKAVCIWLGVVEIAGVAVSFSKLTLVVDFLVMAAVLVWRPWGLMGRPQAPSRHAGMQEEPLRRAGKTYVTTVAAMVVMLTAMPLLTGDSPYTIVLLVDLLIAALFAASLHFIMGPAGMHSFGHAAYFGLGAYGAALLARAAGCPMELTLVLAPLVAGLGAFVYGWFAVRLSGVYLAMLTLAFAQITWAIVYQWDGFTGGSNGLTGVWPSEWLSDKRSYYWLTLVLVGLGIWGLRRVLFSPFGYALRAGRDSTLRADAIGIDVKRIQWAGFVLAGAVAGGAGALFAYSKGSISPESLAVGRSVDGLVMVLLGGIQTLAGPVVGAFTFAWLHDTVARNTEYWRALLGAIILILVLLFPQGIAGSLRQIAERLHVRARRSNILSGVAVQQPRQVPATVAEVAR</sequence>
<gene>
    <name evidence="10" type="ORF">WKW80_32160</name>
</gene>
<evidence type="ECO:0000313" key="10">
    <source>
        <dbReference type="EMBL" id="MEJ8826618.1"/>
    </source>
</evidence>
<evidence type="ECO:0000256" key="9">
    <source>
        <dbReference type="SAM" id="Phobius"/>
    </source>
</evidence>
<dbReference type="Proteomes" id="UP001363010">
    <property type="component" value="Unassembled WGS sequence"/>
</dbReference>
<feature type="transmembrane region" description="Helical" evidence="9">
    <location>
        <begin position="344"/>
        <end position="365"/>
    </location>
</feature>
<evidence type="ECO:0000256" key="2">
    <source>
        <dbReference type="ARBA" id="ARBA00022448"/>
    </source>
</evidence>
<feature type="transmembrane region" description="Helical" evidence="9">
    <location>
        <begin position="6"/>
        <end position="29"/>
    </location>
</feature>
<feature type="transmembrane region" description="Helical" evidence="9">
    <location>
        <begin position="36"/>
        <end position="56"/>
    </location>
</feature>
<name>A0ABU8W9L2_9BURK</name>
<feature type="transmembrane region" description="Helical" evidence="9">
    <location>
        <begin position="226"/>
        <end position="250"/>
    </location>
</feature>
<feature type="transmembrane region" description="Helical" evidence="9">
    <location>
        <begin position="400"/>
        <end position="419"/>
    </location>
</feature>
<keyword evidence="4 9" id="KW-0812">Transmembrane</keyword>